<dbReference type="AlphaFoldDB" id="A0AAD4ZA41"/>
<gene>
    <name evidence="2" type="ORF">L3X38_017395</name>
</gene>
<evidence type="ECO:0000256" key="1">
    <source>
        <dbReference type="SAM" id="Phobius"/>
    </source>
</evidence>
<evidence type="ECO:0008006" key="4">
    <source>
        <dbReference type="Google" id="ProtNLM"/>
    </source>
</evidence>
<keyword evidence="1" id="KW-1133">Transmembrane helix</keyword>
<feature type="transmembrane region" description="Helical" evidence="1">
    <location>
        <begin position="69"/>
        <end position="88"/>
    </location>
</feature>
<comment type="caution">
    <text evidence="2">The sequence shown here is derived from an EMBL/GenBank/DDBJ whole genome shotgun (WGS) entry which is preliminary data.</text>
</comment>
<keyword evidence="3" id="KW-1185">Reference proteome</keyword>
<name>A0AAD4ZA41_PRUDU</name>
<proteinExistence type="predicted"/>
<protein>
    <recommendedName>
        <fullName evidence="4">Transmembrane protein</fullName>
    </recommendedName>
</protein>
<organism evidence="2 3">
    <name type="scientific">Prunus dulcis</name>
    <name type="common">Almond</name>
    <name type="synonym">Amygdalus dulcis</name>
    <dbReference type="NCBI Taxonomy" id="3755"/>
    <lineage>
        <taxon>Eukaryota</taxon>
        <taxon>Viridiplantae</taxon>
        <taxon>Streptophyta</taxon>
        <taxon>Embryophyta</taxon>
        <taxon>Tracheophyta</taxon>
        <taxon>Spermatophyta</taxon>
        <taxon>Magnoliopsida</taxon>
        <taxon>eudicotyledons</taxon>
        <taxon>Gunneridae</taxon>
        <taxon>Pentapetalae</taxon>
        <taxon>rosids</taxon>
        <taxon>fabids</taxon>
        <taxon>Rosales</taxon>
        <taxon>Rosaceae</taxon>
        <taxon>Amygdaloideae</taxon>
        <taxon>Amygdaleae</taxon>
        <taxon>Prunus</taxon>
    </lineage>
</organism>
<evidence type="ECO:0000313" key="3">
    <source>
        <dbReference type="Proteomes" id="UP001054821"/>
    </source>
</evidence>
<reference evidence="2 3" key="1">
    <citation type="journal article" date="2022" name="G3 (Bethesda)">
        <title>Whole-genome sequence and methylome profiling of the almond [Prunus dulcis (Mill.) D.A. Webb] cultivar 'Nonpareil'.</title>
        <authorList>
            <person name="D'Amico-Willman K.M."/>
            <person name="Ouma W.Z."/>
            <person name="Meulia T."/>
            <person name="Sideli G.M."/>
            <person name="Gradziel T.M."/>
            <person name="Fresnedo-Ramirez J."/>
        </authorList>
    </citation>
    <scope>NUCLEOTIDE SEQUENCE [LARGE SCALE GENOMIC DNA]</scope>
    <source>
        <strain evidence="2">Clone GOH B32 T37-40</strain>
    </source>
</reference>
<sequence length="110" mass="12402">MGEKVAVRFRCLTGGCFVWHWVRWWLWSDGEVRGRRGEWLWSCGLMGGIGLGGGYGLMVKLGEEGESGYGLVVLWVALGWVVVMVSKLSCQAHTISVQHHQVIFNHEKEQ</sequence>
<keyword evidence="1" id="KW-0472">Membrane</keyword>
<dbReference type="Proteomes" id="UP001054821">
    <property type="component" value="Chromosome 3"/>
</dbReference>
<evidence type="ECO:0000313" key="2">
    <source>
        <dbReference type="EMBL" id="KAI5338124.1"/>
    </source>
</evidence>
<feature type="transmembrane region" description="Helical" evidence="1">
    <location>
        <begin position="39"/>
        <end position="57"/>
    </location>
</feature>
<dbReference type="EMBL" id="JAJFAZ020000003">
    <property type="protein sequence ID" value="KAI5338124.1"/>
    <property type="molecule type" value="Genomic_DNA"/>
</dbReference>
<accession>A0AAD4ZA41</accession>
<keyword evidence="1" id="KW-0812">Transmembrane</keyword>